<dbReference type="Gene3D" id="3.60.21.10">
    <property type="match status" value="1"/>
</dbReference>
<evidence type="ECO:0000256" key="4">
    <source>
        <dbReference type="SAM" id="MobiDB-lite"/>
    </source>
</evidence>
<proteinExistence type="predicted"/>
<dbReference type="GO" id="GO:0046872">
    <property type="term" value="F:metal ion binding"/>
    <property type="evidence" value="ECO:0007669"/>
    <property type="project" value="UniProtKB-KW"/>
</dbReference>
<dbReference type="GO" id="GO:0016787">
    <property type="term" value="F:hydrolase activity"/>
    <property type="evidence" value="ECO:0007669"/>
    <property type="project" value="InterPro"/>
</dbReference>
<evidence type="ECO:0000256" key="1">
    <source>
        <dbReference type="ARBA" id="ARBA00001936"/>
    </source>
</evidence>
<dbReference type="SMART" id="SM00156">
    <property type="entry name" value="PP2Ac"/>
    <property type="match status" value="1"/>
</dbReference>
<keyword evidence="3" id="KW-0464">Manganese</keyword>
<dbReference type="EMBL" id="CAJNNV010004655">
    <property type="protein sequence ID" value="CAE8591045.1"/>
    <property type="molecule type" value="Genomic_DNA"/>
</dbReference>
<dbReference type="InterPro" id="IPR029052">
    <property type="entry name" value="Metallo-depent_PP-like"/>
</dbReference>
<evidence type="ECO:0000256" key="2">
    <source>
        <dbReference type="ARBA" id="ARBA00022723"/>
    </source>
</evidence>
<evidence type="ECO:0000313" key="6">
    <source>
        <dbReference type="EMBL" id="CAE8591045.1"/>
    </source>
</evidence>
<comment type="caution">
    <text evidence="6">The sequence shown here is derived from an EMBL/GenBank/DDBJ whole genome shotgun (WGS) entry which is preliminary data.</text>
</comment>
<keyword evidence="7" id="KW-1185">Reference proteome</keyword>
<feature type="region of interest" description="Disordered" evidence="4">
    <location>
        <begin position="554"/>
        <end position="594"/>
    </location>
</feature>
<dbReference type="InterPro" id="IPR004843">
    <property type="entry name" value="Calcineurin-like_PHP"/>
</dbReference>
<organism evidence="6 7">
    <name type="scientific">Polarella glacialis</name>
    <name type="common">Dinoflagellate</name>
    <dbReference type="NCBI Taxonomy" id="89957"/>
    <lineage>
        <taxon>Eukaryota</taxon>
        <taxon>Sar</taxon>
        <taxon>Alveolata</taxon>
        <taxon>Dinophyceae</taxon>
        <taxon>Suessiales</taxon>
        <taxon>Suessiaceae</taxon>
        <taxon>Polarella</taxon>
    </lineage>
</organism>
<name>A0A813DZC2_POLGL</name>
<dbReference type="PANTHER" id="PTHR45668:SF5">
    <property type="entry name" value="SERINE_THREONINE-PROTEIN PHOSPHATASE 5"/>
    <property type="match status" value="1"/>
</dbReference>
<evidence type="ECO:0000259" key="5">
    <source>
        <dbReference type="SMART" id="SM00156"/>
    </source>
</evidence>
<sequence length="594" mass="65522">MLVRISKYYDSVSLVTGEIQMHRHSRKRKAVADDCHISYADVCFAVHATLDQETVPAEPESRGPGDTGESSGHALALGVVLPRMMQLIDVLSNEVDQHVDCLDLDWDPILPPDSKQGLPQPSDSPQQNVDGQPQGDSLLSWLLGGSDQIERLFAICTAAQEVLESQPVVPEVSVPAKVFGDLHGQLRDLLLFFCFYGCPGQESREWANVSYVFNGDWVDRGRHQLEVVVVLLALKLVFPARVWLTRGNHEDMEQNRKTSREGGLGFDKACAMHFGPRGPEVFQAFYKCFDWLPLAASIGGRALVLHGGLGDGSWTLDMLRSVQRPIVSAELVTALDGVVYNVIWSDPLQADPASPVDTFGVHTSARAKHKTTMKAFGRDVTQTFCARENLALIIRSHQFKRSGKGYEVMHDGLLMRVFSARNYMGRHQNDGGVLLLGWAEGTPDTLLVRPQVIERRFKRGPSAGAGQRDDLAEPYCPQEHLMREFQPCRPNPSLGCLTSLRSRKEKEEEVIGCGECKISDSSDAEAIRFFYCRVCSYYLCSPCALKSAHAAAAPMQRAAGSEDAEPSESSESSETPELCDLSEQGDDSVAMLQL</sequence>
<dbReference type="PRINTS" id="PR00114">
    <property type="entry name" value="STPHPHTASE"/>
</dbReference>
<dbReference type="InterPro" id="IPR051134">
    <property type="entry name" value="PPP_phosphatase"/>
</dbReference>
<reference evidence="6" key="1">
    <citation type="submission" date="2021-02" db="EMBL/GenBank/DDBJ databases">
        <authorList>
            <person name="Dougan E. K."/>
            <person name="Rhodes N."/>
            <person name="Thang M."/>
            <person name="Chan C."/>
        </authorList>
    </citation>
    <scope>NUCLEOTIDE SEQUENCE</scope>
</reference>
<dbReference type="InterPro" id="IPR006186">
    <property type="entry name" value="Ser/Thr-sp_prot-phosphatase"/>
</dbReference>
<dbReference type="AlphaFoldDB" id="A0A813DZC2"/>
<gene>
    <name evidence="6" type="ORF">PGLA1383_LOCUS9739</name>
</gene>
<feature type="compositionally biased region" description="Polar residues" evidence="4">
    <location>
        <begin position="117"/>
        <end position="131"/>
    </location>
</feature>
<dbReference type="Proteomes" id="UP000654075">
    <property type="component" value="Unassembled WGS sequence"/>
</dbReference>
<evidence type="ECO:0000256" key="3">
    <source>
        <dbReference type="ARBA" id="ARBA00023211"/>
    </source>
</evidence>
<protein>
    <recommendedName>
        <fullName evidence="5">Serine/threonine specific protein phosphatases domain-containing protein</fullName>
    </recommendedName>
</protein>
<feature type="region of interest" description="Disordered" evidence="4">
    <location>
        <begin position="112"/>
        <end position="131"/>
    </location>
</feature>
<feature type="domain" description="Serine/threonine specific protein phosphatases" evidence="5">
    <location>
        <begin position="147"/>
        <end position="452"/>
    </location>
</feature>
<evidence type="ECO:0000313" key="7">
    <source>
        <dbReference type="Proteomes" id="UP000654075"/>
    </source>
</evidence>
<comment type="cofactor">
    <cofactor evidence="1">
        <name>Mn(2+)</name>
        <dbReference type="ChEBI" id="CHEBI:29035"/>
    </cofactor>
</comment>
<dbReference type="PANTHER" id="PTHR45668">
    <property type="entry name" value="SERINE/THREONINE-PROTEIN PHOSPHATASE 5-RELATED"/>
    <property type="match status" value="1"/>
</dbReference>
<dbReference type="SUPFAM" id="SSF56300">
    <property type="entry name" value="Metallo-dependent phosphatases"/>
    <property type="match status" value="1"/>
</dbReference>
<keyword evidence="2" id="KW-0479">Metal-binding</keyword>
<accession>A0A813DZC2</accession>
<dbReference type="Pfam" id="PF00149">
    <property type="entry name" value="Metallophos"/>
    <property type="match status" value="1"/>
</dbReference>
<dbReference type="OrthoDB" id="442428at2759"/>